<evidence type="ECO:0000313" key="1">
    <source>
        <dbReference type="EMBL" id="KAJ1101132.1"/>
    </source>
</evidence>
<dbReference type="EMBL" id="JANPWB010000014">
    <property type="protein sequence ID" value="KAJ1101132.1"/>
    <property type="molecule type" value="Genomic_DNA"/>
</dbReference>
<accession>A0AAV7MF69</accession>
<comment type="caution">
    <text evidence="1">The sequence shown here is derived from an EMBL/GenBank/DDBJ whole genome shotgun (WGS) entry which is preliminary data.</text>
</comment>
<proteinExistence type="predicted"/>
<dbReference type="Proteomes" id="UP001066276">
    <property type="component" value="Chromosome 10"/>
</dbReference>
<protein>
    <submittedName>
        <fullName evidence="1">Uncharacterized protein</fullName>
    </submittedName>
</protein>
<organism evidence="1 2">
    <name type="scientific">Pleurodeles waltl</name>
    <name type="common">Iberian ribbed newt</name>
    <dbReference type="NCBI Taxonomy" id="8319"/>
    <lineage>
        <taxon>Eukaryota</taxon>
        <taxon>Metazoa</taxon>
        <taxon>Chordata</taxon>
        <taxon>Craniata</taxon>
        <taxon>Vertebrata</taxon>
        <taxon>Euteleostomi</taxon>
        <taxon>Amphibia</taxon>
        <taxon>Batrachia</taxon>
        <taxon>Caudata</taxon>
        <taxon>Salamandroidea</taxon>
        <taxon>Salamandridae</taxon>
        <taxon>Pleurodelinae</taxon>
        <taxon>Pleurodeles</taxon>
    </lineage>
</organism>
<evidence type="ECO:0000313" key="2">
    <source>
        <dbReference type="Proteomes" id="UP001066276"/>
    </source>
</evidence>
<dbReference type="AlphaFoldDB" id="A0AAV7MF69"/>
<name>A0AAV7MF69_PLEWA</name>
<reference evidence="1" key="1">
    <citation type="journal article" date="2022" name="bioRxiv">
        <title>Sequencing and chromosome-scale assembly of the giantPleurodeles waltlgenome.</title>
        <authorList>
            <person name="Brown T."/>
            <person name="Elewa A."/>
            <person name="Iarovenko S."/>
            <person name="Subramanian E."/>
            <person name="Araus A.J."/>
            <person name="Petzold A."/>
            <person name="Susuki M."/>
            <person name="Suzuki K.-i.T."/>
            <person name="Hayashi T."/>
            <person name="Toyoda A."/>
            <person name="Oliveira C."/>
            <person name="Osipova E."/>
            <person name="Leigh N.D."/>
            <person name="Simon A."/>
            <person name="Yun M.H."/>
        </authorList>
    </citation>
    <scope>NUCLEOTIDE SEQUENCE</scope>
    <source>
        <strain evidence="1">20211129_DDA</strain>
        <tissue evidence="1">Liver</tissue>
    </source>
</reference>
<gene>
    <name evidence="1" type="ORF">NDU88_006204</name>
</gene>
<sequence length="126" mass="13426">MCGPAKTRGGNESLSSVEGRKAAGAGFGHWNHAALELRRTRQGVARIPLWGNNSIGSTSKAAGEKREELGAVAERGANWAAGVEVGTARGTAKSQNTRVMKDPRPQIMEQFGDVRRLFENSVLPSP</sequence>
<keyword evidence="2" id="KW-1185">Reference proteome</keyword>